<evidence type="ECO:0000313" key="2">
    <source>
        <dbReference type="Proteomes" id="UP000054988"/>
    </source>
</evidence>
<name>A0A0W0FJC2_MONRR</name>
<dbReference type="AlphaFoldDB" id="A0A0W0FJC2"/>
<evidence type="ECO:0000313" key="1">
    <source>
        <dbReference type="EMBL" id="KTB36423.1"/>
    </source>
</evidence>
<organism evidence="1 2">
    <name type="scientific">Moniliophthora roreri</name>
    <name type="common">Frosty pod rot fungus</name>
    <name type="synonym">Monilia roreri</name>
    <dbReference type="NCBI Taxonomy" id="221103"/>
    <lineage>
        <taxon>Eukaryota</taxon>
        <taxon>Fungi</taxon>
        <taxon>Dikarya</taxon>
        <taxon>Basidiomycota</taxon>
        <taxon>Agaricomycotina</taxon>
        <taxon>Agaricomycetes</taxon>
        <taxon>Agaricomycetidae</taxon>
        <taxon>Agaricales</taxon>
        <taxon>Marasmiineae</taxon>
        <taxon>Marasmiaceae</taxon>
        <taxon>Moniliophthora</taxon>
    </lineage>
</organism>
<dbReference type="Proteomes" id="UP000054988">
    <property type="component" value="Unassembled WGS sequence"/>
</dbReference>
<dbReference type="EMBL" id="LATX01001906">
    <property type="protein sequence ID" value="KTB36423.1"/>
    <property type="molecule type" value="Genomic_DNA"/>
</dbReference>
<accession>A0A0W0FJC2</accession>
<reference evidence="1 2" key="1">
    <citation type="submission" date="2015-12" db="EMBL/GenBank/DDBJ databases">
        <title>Draft genome sequence of Moniliophthora roreri, the causal agent of frosty pod rot of cacao.</title>
        <authorList>
            <person name="Aime M.C."/>
            <person name="Diaz-Valderrama J.R."/>
            <person name="Kijpornyongpan T."/>
            <person name="Phillips-Mora W."/>
        </authorList>
    </citation>
    <scope>NUCLEOTIDE SEQUENCE [LARGE SCALE GENOMIC DNA]</scope>
    <source>
        <strain evidence="1 2">MCA 2952</strain>
    </source>
</reference>
<comment type="caution">
    <text evidence="1">The sequence shown here is derived from an EMBL/GenBank/DDBJ whole genome shotgun (WGS) entry which is preliminary data.</text>
</comment>
<protein>
    <submittedName>
        <fullName evidence="1">Uncharacterized protein</fullName>
    </submittedName>
</protein>
<gene>
    <name evidence="1" type="ORF">WG66_10998</name>
</gene>
<sequence length="74" mass="8299">MSERKIDAHLEDTVKKQYNKLCADMAKLVGTKAASLSIDTKSLFNLDINDAIWHNVGLFEEDSHPPAWLADDNV</sequence>
<proteinExistence type="predicted"/>